<reference evidence="2" key="1">
    <citation type="journal article" date="2016" name="Nat. Biotechnol.">
        <title>Sequencing wild and cultivated cassava and related species reveals extensive interspecific hybridization and genetic diversity.</title>
        <authorList>
            <person name="Bredeson J.V."/>
            <person name="Lyons J.B."/>
            <person name="Prochnik S.E."/>
            <person name="Wu G.A."/>
            <person name="Ha C.M."/>
            <person name="Edsinger-Gonzales E."/>
            <person name="Grimwood J."/>
            <person name="Schmutz J."/>
            <person name="Rabbi I.Y."/>
            <person name="Egesi C."/>
            <person name="Nauluvula P."/>
            <person name="Lebot V."/>
            <person name="Ndunguru J."/>
            <person name="Mkamilo G."/>
            <person name="Bart R.S."/>
            <person name="Setter T.L."/>
            <person name="Gleadow R.M."/>
            <person name="Kulakow P."/>
            <person name="Ferguson M.E."/>
            <person name="Rounsley S."/>
            <person name="Rokhsar D.S."/>
        </authorList>
    </citation>
    <scope>NUCLEOTIDE SEQUENCE [LARGE SCALE GENOMIC DNA]</scope>
    <source>
        <strain evidence="2">cv. AM560-2</strain>
    </source>
</reference>
<proteinExistence type="predicted"/>
<keyword evidence="2" id="KW-1185">Reference proteome</keyword>
<sequence length="892" mass="100648">MRVFARKSSSPTTTTTTAPLFPKISVWFLRKIRIERQRSANHYYSGLLLFGIVIFLTDKLSPFSEQDRAMDDSCAVCAETLEWVAYGPCGHREVCSTCTIRLRFICNDRCCCICKSESSIVFVTKALGDYTRMINDFSAFPANPIEGQVGQYWFHEGAQAYFDDLDHYKMIKAMCRLSCNFCDRKDEHRSRRTKRTGDFNSIEQLMSHLFHQHRLFMCSLCLEGRKIFISEQKLYNRAQLNQHVKTGDSVVDGSESERGGFMGHPICEFCQNPFYGDNELYLHMSTEHFTCHICQRQHPGQFEYYKDYDDLEIHFRQGHFLCEDEGCLAKKFIVFAAESEMKRHDATEHGGRRSRAKRNAALQIPTSFWYRRSSEQENGNYSCSSDIQFSMVQDSLETFNAVRFNDSSLNAQTISSHRERSEIKSSVNPFELLASTDSEPSSRNCKALGQRPASILLEESSFPPLPNAPSCSVQRPKIATNGLSGNTMAAHLHHRNAVKVLNSSWASRAANHYPNYLSSSSYYSRPVLDSGLLSSSISQSSSIKLATTNEHVLSSWESSIQSKPSAPNNLVSSSNFASSSRFQSSTTKVCCSSSSQNLVNRETLDISFSDPHVKKVTSSSKLLLKEDAQCANKALVEKIRASLDFDKDKYAAFKVISVEYRQDLIDTGEYLAYVHQFGLSHLVRELAMLCPNAQKQRELVEIYMYNTRRNGSNENGHSKSKKSSKKGKEKCEDNGIYHPENALAETISRETMNLQLNHKPLLDEEKILSEAVCHSVKGKSKILVDEQGNLNSSTEPRNKNDARSVNGCPEKNVGARGGNKSYKKLPKFLKNRFGDISAAQLPDKGTPDAGPGGADEKTCWKKNPPETLPIRGVWQNGGGRRLVMMTQRDRKR</sequence>
<dbReference type="Proteomes" id="UP000091857">
    <property type="component" value="Chromosome 9"/>
</dbReference>
<name>A0ACB7H8F6_MANES</name>
<dbReference type="EMBL" id="CM004395">
    <property type="protein sequence ID" value="KAG8648339.1"/>
    <property type="molecule type" value="Genomic_DNA"/>
</dbReference>
<organism evidence="1 2">
    <name type="scientific">Manihot esculenta</name>
    <name type="common">Cassava</name>
    <name type="synonym">Jatropha manihot</name>
    <dbReference type="NCBI Taxonomy" id="3983"/>
    <lineage>
        <taxon>Eukaryota</taxon>
        <taxon>Viridiplantae</taxon>
        <taxon>Streptophyta</taxon>
        <taxon>Embryophyta</taxon>
        <taxon>Tracheophyta</taxon>
        <taxon>Spermatophyta</taxon>
        <taxon>Magnoliopsida</taxon>
        <taxon>eudicotyledons</taxon>
        <taxon>Gunneridae</taxon>
        <taxon>Pentapetalae</taxon>
        <taxon>rosids</taxon>
        <taxon>fabids</taxon>
        <taxon>Malpighiales</taxon>
        <taxon>Euphorbiaceae</taxon>
        <taxon>Crotonoideae</taxon>
        <taxon>Manihoteae</taxon>
        <taxon>Manihot</taxon>
    </lineage>
</organism>
<accession>A0ACB7H8F6</accession>
<gene>
    <name evidence="1" type="ORF">MANES_09G180200v8</name>
</gene>
<protein>
    <submittedName>
        <fullName evidence="1">Uncharacterized protein</fullName>
    </submittedName>
</protein>
<evidence type="ECO:0000313" key="1">
    <source>
        <dbReference type="EMBL" id="KAG8648339.1"/>
    </source>
</evidence>
<comment type="caution">
    <text evidence="1">The sequence shown here is derived from an EMBL/GenBank/DDBJ whole genome shotgun (WGS) entry which is preliminary data.</text>
</comment>
<evidence type="ECO:0000313" key="2">
    <source>
        <dbReference type="Proteomes" id="UP000091857"/>
    </source>
</evidence>